<dbReference type="KEGG" id="pda:120110687"/>
<dbReference type="Proteomes" id="UP000228380">
    <property type="component" value="Chromosome 4"/>
</dbReference>
<dbReference type="InterPro" id="IPR036770">
    <property type="entry name" value="Ankyrin_rpt-contain_sf"/>
</dbReference>
<reference evidence="1" key="1">
    <citation type="journal article" date="2019" name="Nat. Commun.">
        <title>Genome-wide association mapping of date palm fruit traits.</title>
        <authorList>
            <person name="Hazzouri K.M."/>
            <person name="Gros-Balthazard M."/>
            <person name="Flowers J.M."/>
            <person name="Copetti D."/>
            <person name="Lemansour A."/>
            <person name="Lebrun M."/>
            <person name="Masmoudi K."/>
            <person name="Ferrand S."/>
            <person name="Dhar M.I."/>
            <person name="Fresquez Z.A."/>
            <person name="Rosas U."/>
            <person name="Zhang J."/>
            <person name="Talag J."/>
            <person name="Lee S."/>
            <person name="Kudrna D."/>
            <person name="Powell R.F."/>
            <person name="Leitch I.J."/>
            <person name="Krueger R.R."/>
            <person name="Wing R.A."/>
            <person name="Amiri K.M.A."/>
            <person name="Purugganan M.D."/>
        </authorList>
    </citation>
    <scope>NUCLEOTIDE SEQUENCE [LARGE SCALE GENOMIC DNA]</scope>
    <source>
        <strain evidence="1">cv. Khalas</strain>
    </source>
</reference>
<gene>
    <name evidence="2" type="primary">LOC120110687</name>
</gene>
<proteinExistence type="predicted"/>
<dbReference type="Pfam" id="PF12796">
    <property type="entry name" value="Ank_2"/>
    <property type="match status" value="1"/>
</dbReference>
<dbReference type="InterPro" id="IPR002110">
    <property type="entry name" value="Ankyrin_rpt"/>
</dbReference>
<evidence type="ECO:0000313" key="1">
    <source>
        <dbReference type="Proteomes" id="UP000228380"/>
    </source>
</evidence>
<protein>
    <submittedName>
        <fullName evidence="2">Death-associated protein kinase dapk-1-like</fullName>
    </submittedName>
</protein>
<dbReference type="SUPFAM" id="SSF48403">
    <property type="entry name" value="Ankyrin repeat"/>
    <property type="match status" value="1"/>
</dbReference>
<reference evidence="2" key="2">
    <citation type="submission" date="2025-08" db="UniProtKB">
        <authorList>
            <consortium name="RefSeq"/>
        </authorList>
    </citation>
    <scope>IDENTIFICATION</scope>
    <source>
        <tissue evidence="2">Young leaves</tissue>
    </source>
</reference>
<dbReference type="SMART" id="SM00248">
    <property type="entry name" value="ANK"/>
    <property type="match status" value="2"/>
</dbReference>
<evidence type="ECO:0000313" key="2">
    <source>
        <dbReference type="RefSeq" id="XP_038982206.1"/>
    </source>
</evidence>
<keyword evidence="1" id="KW-1185">Reference proteome</keyword>
<name>A0A8B9A6D2_PHODC</name>
<dbReference type="Gene3D" id="1.25.40.20">
    <property type="entry name" value="Ankyrin repeat-containing domain"/>
    <property type="match status" value="1"/>
</dbReference>
<dbReference type="PANTHER" id="PTHR47303:SF1">
    <property type="entry name" value="NF-KAPPA-B INHIBITOR BETA"/>
    <property type="match status" value="1"/>
</dbReference>
<dbReference type="AlphaFoldDB" id="A0A8B9A6D2"/>
<organism evidence="1 2">
    <name type="scientific">Phoenix dactylifera</name>
    <name type="common">Date palm</name>
    <dbReference type="NCBI Taxonomy" id="42345"/>
    <lineage>
        <taxon>Eukaryota</taxon>
        <taxon>Viridiplantae</taxon>
        <taxon>Streptophyta</taxon>
        <taxon>Embryophyta</taxon>
        <taxon>Tracheophyta</taxon>
        <taxon>Spermatophyta</taxon>
        <taxon>Magnoliopsida</taxon>
        <taxon>Liliopsida</taxon>
        <taxon>Arecaceae</taxon>
        <taxon>Coryphoideae</taxon>
        <taxon>Phoeniceae</taxon>
        <taxon>Phoenix</taxon>
    </lineage>
</organism>
<dbReference type="PANTHER" id="PTHR47303">
    <property type="match status" value="1"/>
</dbReference>
<dbReference type="GeneID" id="120110687"/>
<sequence length="160" mass="17851">MQSRWQDVARSYSENEKVRETQITWAGDTLLHLAVSSGKESNVKLLVGCLRKAENEQRIRKILAIQNDTGDTALHIAAALGMVDVCLAMARLYPEMVVEIREGWKETPLFTAVRHGQKKAFFALRYVVGETAGARGEGGDTILHNAIFAEHFGKYCLMVD</sequence>
<dbReference type="OrthoDB" id="1930691at2759"/>
<dbReference type="RefSeq" id="XP_038982206.1">
    <property type="nucleotide sequence ID" value="XM_039126278.1"/>
</dbReference>
<accession>A0A8B9A6D2</accession>